<evidence type="ECO:0000256" key="2">
    <source>
        <dbReference type="ARBA" id="ARBA00022552"/>
    </source>
</evidence>
<dbReference type="Gene3D" id="3.40.1010.10">
    <property type="entry name" value="Cobalt-precorrin-4 Transmethylase, Domain 1"/>
    <property type="match status" value="1"/>
</dbReference>
<dbReference type="InterPro" id="IPR035996">
    <property type="entry name" value="4pyrrol_Methylase_sf"/>
</dbReference>
<dbReference type="NCBIfam" id="TIGR00096">
    <property type="entry name" value="16S rRNA (cytidine(1402)-2'-O)-methyltransferase"/>
    <property type="match status" value="1"/>
</dbReference>
<dbReference type="PANTHER" id="PTHR46111">
    <property type="entry name" value="RIBOSOMAL RNA SMALL SUBUNIT METHYLTRANSFERASE I"/>
    <property type="match status" value="1"/>
</dbReference>
<accession>A0A1G1Y4G8</accession>
<dbReference type="FunFam" id="3.40.1010.10:FF:000002">
    <property type="entry name" value="Ribosomal RNA small subunit methyltransferase I"/>
    <property type="match status" value="1"/>
</dbReference>
<comment type="caution">
    <text evidence="8">The sequence shown here is derived from an EMBL/GenBank/DDBJ whole genome shotgun (WGS) entry which is preliminary data.</text>
</comment>
<evidence type="ECO:0000313" key="9">
    <source>
        <dbReference type="Proteomes" id="UP000178747"/>
    </source>
</evidence>
<name>A0A1G1Y4G8_9BACT</name>
<comment type="similarity">
    <text evidence="6">Belongs to the methyltransferase superfamily. RsmI family.</text>
</comment>
<keyword evidence="4 6" id="KW-0808">Transferase</keyword>
<dbReference type="InterPro" id="IPR000878">
    <property type="entry name" value="4pyrrol_Mease"/>
</dbReference>
<evidence type="ECO:0000256" key="3">
    <source>
        <dbReference type="ARBA" id="ARBA00022603"/>
    </source>
</evidence>
<comment type="function">
    <text evidence="6">Catalyzes the 2'-O-methylation of the ribose of cytidine 1402 (C1402) in 16S rRNA.</text>
</comment>
<dbReference type="Pfam" id="PF00590">
    <property type="entry name" value="TP_methylase"/>
    <property type="match status" value="1"/>
</dbReference>
<dbReference type="FunFam" id="3.30.950.10:FF:000002">
    <property type="entry name" value="Ribosomal RNA small subunit methyltransferase I"/>
    <property type="match status" value="1"/>
</dbReference>
<dbReference type="InterPro" id="IPR014776">
    <property type="entry name" value="4pyrrole_Mease_sub2"/>
</dbReference>
<feature type="domain" description="Tetrapyrrole methylase" evidence="7">
    <location>
        <begin position="4"/>
        <end position="201"/>
    </location>
</feature>
<dbReference type="EC" id="2.1.1.198" evidence="6"/>
<gene>
    <name evidence="6" type="primary">rsmI</name>
    <name evidence="8" type="ORF">A3J62_01815</name>
</gene>
<evidence type="ECO:0000256" key="1">
    <source>
        <dbReference type="ARBA" id="ARBA00022490"/>
    </source>
</evidence>
<evidence type="ECO:0000256" key="6">
    <source>
        <dbReference type="HAMAP-Rule" id="MF_01877"/>
    </source>
</evidence>
<evidence type="ECO:0000259" key="7">
    <source>
        <dbReference type="Pfam" id="PF00590"/>
    </source>
</evidence>
<dbReference type="InterPro" id="IPR014777">
    <property type="entry name" value="4pyrrole_Mease_sub1"/>
</dbReference>
<dbReference type="Proteomes" id="UP000178747">
    <property type="component" value="Unassembled WGS sequence"/>
</dbReference>
<dbReference type="PROSITE" id="PS01296">
    <property type="entry name" value="RSMI"/>
    <property type="match status" value="1"/>
</dbReference>
<keyword evidence="1 6" id="KW-0963">Cytoplasm</keyword>
<dbReference type="AlphaFoldDB" id="A0A1G1Y4G8"/>
<keyword evidence="3 6" id="KW-0489">Methyltransferase</keyword>
<organism evidence="8 9">
    <name type="scientific">Candidatus Buchananbacteria bacterium RIFCSPHIGHO2_02_FULL_38_8</name>
    <dbReference type="NCBI Taxonomy" id="1797538"/>
    <lineage>
        <taxon>Bacteria</taxon>
        <taxon>Candidatus Buchananiibacteriota</taxon>
    </lineage>
</organism>
<dbReference type="InterPro" id="IPR008189">
    <property type="entry name" value="rRNA_ssu_MeTfrase_I"/>
</dbReference>
<dbReference type="Gene3D" id="3.30.950.10">
    <property type="entry name" value="Methyltransferase, Cobalt-precorrin-4 Transmethylase, Domain 2"/>
    <property type="match status" value="1"/>
</dbReference>
<dbReference type="HAMAP" id="MF_01877">
    <property type="entry name" value="16SrRNA_methyltr_I"/>
    <property type="match status" value="1"/>
</dbReference>
<evidence type="ECO:0000256" key="5">
    <source>
        <dbReference type="ARBA" id="ARBA00022691"/>
    </source>
</evidence>
<proteinExistence type="inferred from homology"/>
<dbReference type="PIRSF" id="PIRSF005917">
    <property type="entry name" value="MTase_YraL"/>
    <property type="match status" value="1"/>
</dbReference>
<dbReference type="GO" id="GO:0070677">
    <property type="term" value="F:rRNA (cytosine-2'-O-)-methyltransferase activity"/>
    <property type="evidence" value="ECO:0007669"/>
    <property type="project" value="UniProtKB-UniRule"/>
</dbReference>
<dbReference type="EMBL" id="MHIH01000053">
    <property type="protein sequence ID" value="OGY47141.1"/>
    <property type="molecule type" value="Genomic_DNA"/>
</dbReference>
<dbReference type="PANTHER" id="PTHR46111:SF1">
    <property type="entry name" value="RIBOSOMAL RNA SMALL SUBUNIT METHYLTRANSFERASE I"/>
    <property type="match status" value="1"/>
</dbReference>
<comment type="catalytic activity">
    <reaction evidence="6">
        <text>cytidine(1402) in 16S rRNA + S-adenosyl-L-methionine = 2'-O-methylcytidine(1402) in 16S rRNA + S-adenosyl-L-homocysteine + H(+)</text>
        <dbReference type="Rhea" id="RHEA:42924"/>
        <dbReference type="Rhea" id="RHEA-COMP:10285"/>
        <dbReference type="Rhea" id="RHEA-COMP:10286"/>
        <dbReference type="ChEBI" id="CHEBI:15378"/>
        <dbReference type="ChEBI" id="CHEBI:57856"/>
        <dbReference type="ChEBI" id="CHEBI:59789"/>
        <dbReference type="ChEBI" id="CHEBI:74495"/>
        <dbReference type="ChEBI" id="CHEBI:82748"/>
        <dbReference type="EC" id="2.1.1.198"/>
    </reaction>
</comment>
<keyword evidence="5 6" id="KW-0949">S-adenosyl-L-methionine</keyword>
<dbReference type="SUPFAM" id="SSF53790">
    <property type="entry name" value="Tetrapyrrole methylase"/>
    <property type="match status" value="1"/>
</dbReference>
<protein>
    <recommendedName>
        <fullName evidence="6">Ribosomal RNA small subunit methyltransferase I</fullName>
        <ecNumber evidence="6">2.1.1.198</ecNumber>
    </recommendedName>
    <alternativeName>
        <fullName evidence="6">16S rRNA 2'-O-ribose C1402 methyltransferase</fullName>
    </alternativeName>
    <alternativeName>
        <fullName evidence="6">rRNA (cytidine-2'-O-)-methyltransferase RsmI</fullName>
    </alternativeName>
</protein>
<dbReference type="GO" id="GO:0005737">
    <property type="term" value="C:cytoplasm"/>
    <property type="evidence" value="ECO:0007669"/>
    <property type="project" value="UniProtKB-SubCell"/>
</dbReference>
<dbReference type="InterPro" id="IPR018063">
    <property type="entry name" value="SAM_MeTrfase_RsmI_CS"/>
</dbReference>
<sequence>MAVLYVVATPIGNLKDITLRALEILKEVDLIVCEDTRVSNKLLNHYKIDKPTISYHQHSDIVKTDRIIAELKSGKNIALVSDAGTPGISDPGNKLVAAAVAAGIKVIPIPGPSAVAAALSVAGLPTDRFLFLGFLPHKKGRETLIKQIIESKYTIVFYESVHRIIKTLDQLKKFGLERQVVVCRELTKMFEEVVRGDIEEVLKHFEGKEPKGEFVVVIEGK</sequence>
<dbReference type="CDD" id="cd11648">
    <property type="entry name" value="RsmI"/>
    <property type="match status" value="1"/>
</dbReference>
<evidence type="ECO:0000256" key="4">
    <source>
        <dbReference type="ARBA" id="ARBA00022679"/>
    </source>
</evidence>
<evidence type="ECO:0000313" key="8">
    <source>
        <dbReference type="EMBL" id="OGY47141.1"/>
    </source>
</evidence>
<keyword evidence="2 6" id="KW-0698">rRNA processing</keyword>
<comment type="subcellular location">
    <subcellularLocation>
        <location evidence="6">Cytoplasm</location>
    </subcellularLocation>
</comment>
<reference evidence="8 9" key="1">
    <citation type="journal article" date="2016" name="Nat. Commun.">
        <title>Thousands of microbial genomes shed light on interconnected biogeochemical processes in an aquifer system.</title>
        <authorList>
            <person name="Anantharaman K."/>
            <person name="Brown C.T."/>
            <person name="Hug L.A."/>
            <person name="Sharon I."/>
            <person name="Castelle C.J."/>
            <person name="Probst A.J."/>
            <person name="Thomas B.C."/>
            <person name="Singh A."/>
            <person name="Wilkins M.J."/>
            <person name="Karaoz U."/>
            <person name="Brodie E.L."/>
            <person name="Williams K.H."/>
            <person name="Hubbard S.S."/>
            <person name="Banfield J.F."/>
        </authorList>
    </citation>
    <scope>NUCLEOTIDE SEQUENCE [LARGE SCALE GENOMIC DNA]</scope>
</reference>